<sequence length="255" mass="30015">MEQFPFRNLPLEVKIQFLANVNEKEFDTLNQISEFDYLLHEYPNSERVYEERSKRKFTDLVQFKDQDVKPMTWKEFYVRMIAIISQLNVIVLIISDLIRCNKLMELKVISELAPEEFIREMNRYVDNVAACGHIQMLQWLETKKILPDKIGMDYSIGNGHLDVAQWLADRNINPTQEGAKVAAFWDKIDSLEWIYNNFGLLPDAISVADAANRGSINVLDWAYSKGVKPERRNLKPREIQRYPEVVNWFVEHTKK</sequence>
<dbReference type="PANTHER" id="PTHR46586">
    <property type="entry name" value="ANKYRIN REPEAT-CONTAINING PROTEIN"/>
    <property type="match status" value="1"/>
</dbReference>
<evidence type="ECO:0008006" key="2">
    <source>
        <dbReference type="Google" id="ProtNLM"/>
    </source>
</evidence>
<protein>
    <recommendedName>
        <fullName evidence="2">Ankyrin repeat protein</fullName>
    </recommendedName>
</protein>
<reference evidence="1" key="1">
    <citation type="submission" date="2018-10" db="EMBL/GenBank/DDBJ databases">
        <title>Hidden diversity of soil giant viruses.</title>
        <authorList>
            <person name="Schulz F."/>
            <person name="Alteio L."/>
            <person name="Goudeau D."/>
            <person name="Ryan E.M."/>
            <person name="Malmstrom R.R."/>
            <person name="Blanchard J."/>
            <person name="Woyke T."/>
        </authorList>
    </citation>
    <scope>NUCLEOTIDE SEQUENCE</scope>
    <source>
        <strain evidence="1">SOV1</strain>
    </source>
</reference>
<proteinExistence type="predicted"/>
<organism evidence="1">
    <name type="scientific">Solivirus sp</name>
    <dbReference type="NCBI Taxonomy" id="2487772"/>
    <lineage>
        <taxon>Viruses</taxon>
        <taxon>Pithoviruses</taxon>
    </lineage>
</organism>
<evidence type="ECO:0000313" key="1">
    <source>
        <dbReference type="EMBL" id="AYV85928.1"/>
    </source>
</evidence>
<dbReference type="InterPro" id="IPR052050">
    <property type="entry name" value="SecEffector_AnkRepeat"/>
</dbReference>
<name>A0A3G5AFL8_9VIRU</name>
<gene>
    <name evidence="1" type="ORF">Solivirus1_85</name>
</gene>
<accession>A0A3G5AFL8</accession>
<dbReference type="PANTHER" id="PTHR46586:SF3">
    <property type="entry name" value="ANKYRIN REPEAT-CONTAINING PROTEIN"/>
    <property type="match status" value="1"/>
</dbReference>
<dbReference type="EMBL" id="MK072489">
    <property type="protein sequence ID" value="AYV85928.1"/>
    <property type="molecule type" value="Genomic_DNA"/>
</dbReference>
<dbReference type="SUPFAM" id="SSF140860">
    <property type="entry name" value="Pseudo ankyrin repeat-like"/>
    <property type="match status" value="1"/>
</dbReference>